<dbReference type="Proteomes" id="UP001558713">
    <property type="component" value="Unassembled WGS sequence"/>
</dbReference>
<dbReference type="AlphaFoldDB" id="A0ABD1B4P5"/>
<dbReference type="InterPro" id="IPR001841">
    <property type="entry name" value="Znf_RING"/>
</dbReference>
<evidence type="ECO:0000256" key="3">
    <source>
        <dbReference type="ARBA" id="ARBA00022833"/>
    </source>
</evidence>
<evidence type="ECO:0000256" key="5">
    <source>
        <dbReference type="SAM" id="MobiDB-lite"/>
    </source>
</evidence>
<proteinExistence type="predicted"/>
<dbReference type="SMART" id="SM00249">
    <property type="entry name" value="PHD"/>
    <property type="match status" value="1"/>
</dbReference>
<dbReference type="SUPFAM" id="SSF57903">
    <property type="entry name" value="FYVE/PHD zinc finger"/>
    <property type="match status" value="1"/>
</dbReference>
<name>A0ABD1B4P5_CARAN</name>
<evidence type="ECO:0000259" key="6">
    <source>
        <dbReference type="PROSITE" id="PS50016"/>
    </source>
</evidence>
<protein>
    <submittedName>
        <fullName evidence="8">PHD finger protein</fullName>
    </submittedName>
</protein>
<reference evidence="8 9" key="1">
    <citation type="submission" date="2024-04" db="EMBL/GenBank/DDBJ databases">
        <title>Genome assembly C_amara_ONT_v2.</title>
        <authorList>
            <person name="Yant L."/>
            <person name="Moore C."/>
            <person name="Slenker M."/>
        </authorList>
    </citation>
    <scope>NUCLEOTIDE SEQUENCE [LARGE SCALE GENOMIC DNA]</scope>
    <source>
        <tissue evidence="8">Leaf</tissue>
    </source>
</reference>
<dbReference type="InterPro" id="IPR011011">
    <property type="entry name" value="Znf_FYVE_PHD"/>
</dbReference>
<dbReference type="InterPro" id="IPR001965">
    <property type="entry name" value="Znf_PHD"/>
</dbReference>
<evidence type="ECO:0000313" key="8">
    <source>
        <dbReference type="EMBL" id="KAL1208935.1"/>
    </source>
</evidence>
<gene>
    <name evidence="8" type="ORF">V5N11_000423</name>
</gene>
<dbReference type="InterPro" id="IPR013083">
    <property type="entry name" value="Znf_RING/FYVE/PHD"/>
</dbReference>
<evidence type="ECO:0000256" key="2">
    <source>
        <dbReference type="ARBA" id="ARBA00022771"/>
    </source>
</evidence>
<dbReference type="InterPro" id="IPR056699">
    <property type="entry name" value="DUF7797"/>
</dbReference>
<feature type="domain" description="PHD-type" evidence="6">
    <location>
        <begin position="320"/>
        <end position="372"/>
    </location>
</feature>
<dbReference type="Pfam" id="PF00628">
    <property type="entry name" value="PHD"/>
    <property type="match status" value="1"/>
</dbReference>
<keyword evidence="1" id="KW-0479">Metal-binding</keyword>
<dbReference type="InterPro" id="IPR019786">
    <property type="entry name" value="Zinc_finger_PHD-type_CS"/>
</dbReference>
<dbReference type="CDD" id="cd15489">
    <property type="entry name" value="PHD_SF"/>
    <property type="match status" value="1"/>
</dbReference>
<comment type="caution">
    <text evidence="8">The sequence shown here is derived from an EMBL/GenBank/DDBJ whole genome shotgun (WGS) entry which is preliminary data.</text>
</comment>
<dbReference type="PROSITE" id="PS50016">
    <property type="entry name" value="ZF_PHD_2"/>
    <property type="match status" value="1"/>
</dbReference>
<evidence type="ECO:0000259" key="7">
    <source>
        <dbReference type="PROSITE" id="PS50089"/>
    </source>
</evidence>
<evidence type="ECO:0000313" key="9">
    <source>
        <dbReference type="Proteomes" id="UP001558713"/>
    </source>
</evidence>
<evidence type="ECO:0000256" key="4">
    <source>
        <dbReference type="PROSITE-ProRule" id="PRU00175"/>
    </source>
</evidence>
<organism evidence="8 9">
    <name type="scientific">Cardamine amara subsp. amara</name>
    <dbReference type="NCBI Taxonomy" id="228776"/>
    <lineage>
        <taxon>Eukaryota</taxon>
        <taxon>Viridiplantae</taxon>
        <taxon>Streptophyta</taxon>
        <taxon>Embryophyta</taxon>
        <taxon>Tracheophyta</taxon>
        <taxon>Spermatophyta</taxon>
        <taxon>Magnoliopsida</taxon>
        <taxon>eudicotyledons</taxon>
        <taxon>Gunneridae</taxon>
        <taxon>Pentapetalae</taxon>
        <taxon>rosids</taxon>
        <taxon>malvids</taxon>
        <taxon>Brassicales</taxon>
        <taxon>Brassicaceae</taxon>
        <taxon>Cardamineae</taxon>
        <taxon>Cardamine</taxon>
    </lineage>
</organism>
<keyword evidence="3" id="KW-0862">Zinc</keyword>
<dbReference type="EMBL" id="JBANAX010000434">
    <property type="protein sequence ID" value="KAL1208935.1"/>
    <property type="molecule type" value="Genomic_DNA"/>
</dbReference>
<feature type="domain" description="RING-type" evidence="7">
    <location>
        <begin position="323"/>
        <end position="369"/>
    </location>
</feature>
<feature type="compositionally biased region" description="Basic and acidic residues" evidence="5">
    <location>
        <begin position="34"/>
        <end position="48"/>
    </location>
</feature>
<dbReference type="PROSITE" id="PS50089">
    <property type="entry name" value="ZF_RING_2"/>
    <property type="match status" value="1"/>
</dbReference>
<dbReference type="PROSITE" id="PS01359">
    <property type="entry name" value="ZF_PHD_1"/>
    <property type="match status" value="1"/>
</dbReference>
<feature type="region of interest" description="Disordered" evidence="5">
    <location>
        <begin position="144"/>
        <end position="254"/>
    </location>
</feature>
<feature type="region of interest" description="Disordered" evidence="5">
    <location>
        <begin position="1"/>
        <end position="48"/>
    </location>
</feature>
<dbReference type="PANTHER" id="PTHR47527">
    <property type="entry name" value="RING/FYVE/PHD ZINC FINGER SUPERFAMILY PROTEIN"/>
    <property type="match status" value="1"/>
</dbReference>
<dbReference type="GO" id="GO:0008270">
    <property type="term" value="F:zinc ion binding"/>
    <property type="evidence" value="ECO:0007669"/>
    <property type="project" value="UniProtKB-KW"/>
</dbReference>
<sequence>MDVAASDVRVNLESVVDENKKDRDENEEESVDPPLKKESVDPPLKKRRFDEDTRRVAEIILVLSGLQSIRGGKTPTELEIELMAEAKSKLVDMCQQFRPKDLVGADAIGAMIEDLGLHGKLKDQRLGLTAPKLTISEKLALGKRKMEESEKNPIVFSTSPGHSTSAKNVSVAHQLPKSKKKASTSSVNATGSHLIKDASGKTQSSIERPHIAASQGPPVPDGNATSSSAQPHSSSSTVSIGTASDSKVPGQSSSRKTYWSIRPFMYQAPPPFGVSYGQTSSPFGNNQHAEIANLIHTFLQPPAKQNLLGNALPTEFMSRAITCHICQETVNEVETVLICDVCERGFHLKCLKANNVEGVVKSTWHCPRCVQMQLNNGKPFRLTYGRVMKDATPANKSSIGKMDKKVNQEAMPQPETAKPTEDSAMEQTVEAEDAAKSLLVLAEATPNVQEAVQKSVTENPQEDKSC</sequence>
<dbReference type="PANTHER" id="PTHR47527:SF3">
    <property type="entry name" value="RING_FYVE_PHD ZINC FINGER SUPERFAMILY PROTEIN"/>
    <property type="match status" value="1"/>
</dbReference>
<dbReference type="Gene3D" id="3.30.40.10">
    <property type="entry name" value="Zinc/RING finger domain, C3HC4 (zinc finger)"/>
    <property type="match status" value="1"/>
</dbReference>
<feature type="compositionally biased region" description="Polar residues" evidence="5">
    <location>
        <begin position="155"/>
        <end position="168"/>
    </location>
</feature>
<keyword evidence="2 4" id="KW-0863">Zinc-finger</keyword>
<feature type="region of interest" description="Disordered" evidence="5">
    <location>
        <begin position="393"/>
        <end position="442"/>
    </location>
</feature>
<evidence type="ECO:0000256" key="1">
    <source>
        <dbReference type="ARBA" id="ARBA00022723"/>
    </source>
</evidence>
<accession>A0ABD1B4P5</accession>
<dbReference type="InterPro" id="IPR019787">
    <property type="entry name" value="Znf_PHD-finger"/>
</dbReference>
<keyword evidence="9" id="KW-1185">Reference proteome</keyword>
<dbReference type="Pfam" id="PF25073">
    <property type="entry name" value="DUF7797"/>
    <property type="match status" value="1"/>
</dbReference>
<feature type="compositionally biased region" description="Low complexity" evidence="5">
    <location>
        <begin position="226"/>
        <end position="246"/>
    </location>
</feature>